<evidence type="ECO:0000313" key="2">
    <source>
        <dbReference type="Proteomes" id="UP000199504"/>
    </source>
</evidence>
<sequence length="204" mass="21509">MTSARKEPSVNPTHLVDDRVWVSGPVAVREDAGVTDEVETRESTPLVDEAMKKAAVAWVSVADGPALALWCMPLENALFVVSGPGEQSAPGLADATEARVILRGDHGGRIVAWPARVTRLAPGTQAWETAAPLVATKRLNAPGPAADLVARWAADGCALTRLDPAGTPDAGTGLPDASLAEAPRGAPVVRVTRKPFRLHRVRRR</sequence>
<dbReference type="Proteomes" id="UP000199504">
    <property type="component" value="Unassembled WGS sequence"/>
</dbReference>
<dbReference type="EMBL" id="FMCX01000001">
    <property type="protein sequence ID" value="SCE77031.1"/>
    <property type="molecule type" value="Genomic_DNA"/>
</dbReference>
<name>A0A1C4UZR0_9ACTN</name>
<proteinExistence type="predicted"/>
<gene>
    <name evidence="1" type="ORF">GA0070564_101833</name>
</gene>
<evidence type="ECO:0000313" key="1">
    <source>
        <dbReference type="EMBL" id="SCE77031.1"/>
    </source>
</evidence>
<keyword evidence="2" id="KW-1185">Reference proteome</keyword>
<protein>
    <submittedName>
        <fullName evidence="1">Uncharacterized protein</fullName>
    </submittedName>
</protein>
<accession>A0A1C4UZR0</accession>
<reference evidence="2" key="1">
    <citation type="submission" date="2016-06" db="EMBL/GenBank/DDBJ databases">
        <authorList>
            <person name="Varghese N."/>
            <person name="Submissions Spin"/>
        </authorList>
    </citation>
    <scope>NUCLEOTIDE SEQUENCE [LARGE SCALE GENOMIC DNA]</scope>
    <source>
        <strain evidence="2">DSM 44830</strain>
    </source>
</reference>
<dbReference type="STRING" id="262898.GA0070564_101833"/>
<dbReference type="AlphaFoldDB" id="A0A1C4UZR0"/>
<organism evidence="1 2">
    <name type="scientific">Micromonospora mirobrigensis</name>
    <dbReference type="NCBI Taxonomy" id="262898"/>
    <lineage>
        <taxon>Bacteria</taxon>
        <taxon>Bacillati</taxon>
        <taxon>Actinomycetota</taxon>
        <taxon>Actinomycetes</taxon>
        <taxon>Micromonosporales</taxon>
        <taxon>Micromonosporaceae</taxon>
        <taxon>Micromonospora</taxon>
    </lineage>
</organism>